<feature type="active site" description="Proton acceptor" evidence="8 9">
    <location>
        <position position="61"/>
    </location>
</feature>
<dbReference type="PROSITE" id="PS00130">
    <property type="entry name" value="U_DNA_GLYCOSYLASE"/>
    <property type="match status" value="1"/>
</dbReference>
<evidence type="ECO:0000256" key="8">
    <source>
        <dbReference type="HAMAP-Rule" id="MF_00148"/>
    </source>
</evidence>
<evidence type="ECO:0000259" key="11">
    <source>
        <dbReference type="SMART" id="SM00986"/>
    </source>
</evidence>
<dbReference type="PANTHER" id="PTHR11264:SF0">
    <property type="entry name" value="URACIL-DNA GLYCOSYLASE"/>
    <property type="match status" value="1"/>
</dbReference>
<comment type="function">
    <text evidence="2 8 10">Excises uracil residues from the DNA which can arise as a result of misincorporation of dUMP residues by DNA polymerase or due to deamination of cytosine.</text>
</comment>
<dbReference type="GO" id="GO:0004844">
    <property type="term" value="F:uracil DNA N-glycosylase activity"/>
    <property type="evidence" value="ECO:0007669"/>
    <property type="project" value="UniProtKB-UniRule"/>
</dbReference>
<evidence type="ECO:0000256" key="4">
    <source>
        <dbReference type="ARBA" id="ARBA00012030"/>
    </source>
</evidence>
<keyword evidence="8" id="KW-0963">Cytoplasm</keyword>
<keyword evidence="5 8" id="KW-0227">DNA damage</keyword>
<dbReference type="CDD" id="cd10027">
    <property type="entry name" value="UDG-F1-like"/>
    <property type="match status" value="1"/>
</dbReference>
<dbReference type="SMART" id="SM00986">
    <property type="entry name" value="UDG"/>
    <property type="match status" value="1"/>
</dbReference>
<evidence type="ECO:0000313" key="13">
    <source>
        <dbReference type="Proteomes" id="UP000077363"/>
    </source>
</evidence>
<accession>A0A172TCS6</accession>
<dbReference type="NCBIfam" id="NF003591">
    <property type="entry name" value="PRK05254.1-4"/>
    <property type="match status" value="1"/>
</dbReference>
<dbReference type="FunFam" id="3.40.470.10:FF:000001">
    <property type="entry name" value="Uracil-DNA glycosylase"/>
    <property type="match status" value="1"/>
</dbReference>
<dbReference type="InterPro" id="IPR005122">
    <property type="entry name" value="Uracil-DNA_glycosylase-like"/>
</dbReference>
<organism evidence="12 13">
    <name type="scientific">Deinococcus puniceus</name>
    <dbReference type="NCBI Taxonomy" id="1182568"/>
    <lineage>
        <taxon>Bacteria</taxon>
        <taxon>Thermotogati</taxon>
        <taxon>Deinococcota</taxon>
        <taxon>Deinococci</taxon>
        <taxon>Deinococcales</taxon>
        <taxon>Deinococcaceae</taxon>
        <taxon>Deinococcus</taxon>
    </lineage>
</organism>
<dbReference type="SMART" id="SM00987">
    <property type="entry name" value="UreE_C"/>
    <property type="match status" value="1"/>
</dbReference>
<evidence type="ECO:0000256" key="10">
    <source>
        <dbReference type="RuleBase" id="RU003780"/>
    </source>
</evidence>
<dbReference type="Pfam" id="PF03167">
    <property type="entry name" value="UDG"/>
    <property type="match status" value="1"/>
</dbReference>
<evidence type="ECO:0000256" key="7">
    <source>
        <dbReference type="ARBA" id="ARBA00023204"/>
    </source>
</evidence>
<evidence type="ECO:0000256" key="9">
    <source>
        <dbReference type="PROSITE-ProRule" id="PRU10072"/>
    </source>
</evidence>
<dbReference type="AlphaFoldDB" id="A0A172TCS6"/>
<dbReference type="NCBIfam" id="NF003592">
    <property type="entry name" value="PRK05254.1-5"/>
    <property type="match status" value="1"/>
</dbReference>
<dbReference type="NCBIfam" id="TIGR00628">
    <property type="entry name" value="ung"/>
    <property type="match status" value="1"/>
</dbReference>
<comment type="similarity">
    <text evidence="3 8 10">Belongs to the uracil-DNA glycosylase (UDG) superfamily. UNG family.</text>
</comment>
<dbReference type="InterPro" id="IPR002043">
    <property type="entry name" value="UDG_fam1"/>
</dbReference>
<proteinExistence type="inferred from homology"/>
<keyword evidence="7 8" id="KW-0234">DNA repair</keyword>
<reference evidence="12 13" key="1">
    <citation type="submission" date="2015-01" db="EMBL/GenBank/DDBJ databases">
        <title>Deinococcus puniceus/DY1/ whole genome sequencing.</title>
        <authorList>
            <person name="Kim M.K."/>
            <person name="Srinivasan S."/>
            <person name="Lee J.-J."/>
        </authorList>
    </citation>
    <scope>NUCLEOTIDE SEQUENCE [LARGE SCALE GENOMIC DNA]</scope>
    <source>
        <strain evidence="12 13">DY1</strain>
    </source>
</reference>
<dbReference type="GO" id="GO:0005737">
    <property type="term" value="C:cytoplasm"/>
    <property type="evidence" value="ECO:0007669"/>
    <property type="project" value="UniProtKB-SubCell"/>
</dbReference>
<dbReference type="EC" id="3.2.2.27" evidence="4 8"/>
<gene>
    <name evidence="8" type="primary">ung</name>
    <name evidence="12" type="ORF">SU48_01995</name>
</gene>
<dbReference type="STRING" id="1182568.SU48_01995"/>
<evidence type="ECO:0000256" key="6">
    <source>
        <dbReference type="ARBA" id="ARBA00022801"/>
    </source>
</evidence>
<dbReference type="InterPro" id="IPR018085">
    <property type="entry name" value="Ura-DNA_Glyclase_AS"/>
</dbReference>
<evidence type="ECO:0000256" key="3">
    <source>
        <dbReference type="ARBA" id="ARBA00008184"/>
    </source>
</evidence>
<protein>
    <recommendedName>
        <fullName evidence="4 8">Uracil-DNA glycosylase</fullName>
        <shortName evidence="8">UDG</shortName>
        <ecNumber evidence="4 8">3.2.2.27</ecNumber>
    </recommendedName>
</protein>
<dbReference type="GO" id="GO:0097510">
    <property type="term" value="P:base-excision repair, AP site formation via deaminated base removal"/>
    <property type="evidence" value="ECO:0007669"/>
    <property type="project" value="TreeGrafter"/>
</dbReference>
<dbReference type="PATRIC" id="fig|1182568.3.peg.416"/>
<dbReference type="NCBIfam" id="NF003588">
    <property type="entry name" value="PRK05254.1-1"/>
    <property type="match status" value="1"/>
</dbReference>
<dbReference type="NCBIfam" id="NF003589">
    <property type="entry name" value="PRK05254.1-2"/>
    <property type="match status" value="1"/>
</dbReference>
<keyword evidence="13" id="KW-1185">Reference proteome</keyword>
<dbReference type="EMBL" id="CP011387">
    <property type="protein sequence ID" value="ANE44707.1"/>
    <property type="molecule type" value="Genomic_DNA"/>
</dbReference>
<dbReference type="InterPro" id="IPR036895">
    <property type="entry name" value="Uracil-DNA_glycosylase-like_sf"/>
</dbReference>
<comment type="catalytic activity">
    <reaction evidence="1 8 10">
        <text>Hydrolyzes single-stranded DNA or mismatched double-stranded DNA and polynucleotides, releasing free uracil.</text>
        <dbReference type="EC" id="3.2.2.27"/>
    </reaction>
</comment>
<dbReference type="PANTHER" id="PTHR11264">
    <property type="entry name" value="URACIL-DNA GLYCOSYLASE"/>
    <property type="match status" value="1"/>
</dbReference>
<keyword evidence="6 8" id="KW-0378">Hydrolase</keyword>
<evidence type="ECO:0000313" key="12">
    <source>
        <dbReference type="EMBL" id="ANE44707.1"/>
    </source>
</evidence>
<dbReference type="Proteomes" id="UP000077363">
    <property type="component" value="Chromosome"/>
</dbReference>
<evidence type="ECO:0000256" key="5">
    <source>
        <dbReference type="ARBA" id="ARBA00022763"/>
    </source>
</evidence>
<evidence type="ECO:0000256" key="2">
    <source>
        <dbReference type="ARBA" id="ARBA00002631"/>
    </source>
</evidence>
<dbReference type="SUPFAM" id="SSF52141">
    <property type="entry name" value="Uracil-DNA glycosylase-like"/>
    <property type="match status" value="1"/>
</dbReference>
<name>A0A172TCS6_9DEIO</name>
<dbReference type="KEGG" id="dpu:SU48_01995"/>
<feature type="domain" description="Uracil-DNA glycosylase-like" evidence="11">
    <location>
        <begin position="46"/>
        <end position="205"/>
    </location>
</feature>
<evidence type="ECO:0000256" key="1">
    <source>
        <dbReference type="ARBA" id="ARBA00001400"/>
    </source>
</evidence>
<sequence>MPGDWAEVLKGETSQAYFQNLMTFLAQQRETVTVYPPPEDMFTALKLTPYAGVKVLVLGQDPYHGAGQAHGLSFSVRPGVRPPPSLANIYKELRDDVGFQIPKHGSLTPWAAQGVLLLNAVLTVRAGEANSHAGQGWEKFTDAVIKAVNAKPERVVFVLWGAYARKKAKLITGPQHTIIESAHPSPLSVTKFMGSKPFSQTNAALQEAGLTPIEWQLPMQAEG</sequence>
<dbReference type="Gene3D" id="3.40.470.10">
    <property type="entry name" value="Uracil-DNA glycosylase-like domain"/>
    <property type="match status" value="1"/>
</dbReference>
<dbReference type="HAMAP" id="MF_00148">
    <property type="entry name" value="UDG"/>
    <property type="match status" value="1"/>
</dbReference>
<comment type="subcellular location">
    <subcellularLocation>
        <location evidence="8">Cytoplasm</location>
    </subcellularLocation>
</comment>